<dbReference type="Proteomes" id="UP001209540">
    <property type="component" value="Unassembled WGS sequence"/>
</dbReference>
<organism evidence="1 2">
    <name type="scientific">Phascolomyces articulosus</name>
    <dbReference type="NCBI Taxonomy" id="60185"/>
    <lineage>
        <taxon>Eukaryota</taxon>
        <taxon>Fungi</taxon>
        <taxon>Fungi incertae sedis</taxon>
        <taxon>Mucoromycota</taxon>
        <taxon>Mucoromycotina</taxon>
        <taxon>Mucoromycetes</taxon>
        <taxon>Mucorales</taxon>
        <taxon>Lichtheimiaceae</taxon>
        <taxon>Phascolomyces</taxon>
    </lineage>
</organism>
<proteinExistence type="predicted"/>
<gene>
    <name evidence="1" type="ORF">BDA99DRAFT_535773</name>
</gene>
<comment type="caution">
    <text evidence="1">The sequence shown here is derived from an EMBL/GenBank/DDBJ whole genome shotgun (WGS) entry which is preliminary data.</text>
</comment>
<sequence length="176" mass="19878">MPCDLKLIVVYMIIKVASDILIVNDVGDAVSQWLDQFFKHNRNHYAQNHVDPVDIDMPELRLVTLQHPISNRYVKKKMNGLQQDINKIGEVTFFIIRLYIPGIDQNTGIKDGWNVMDHLKITRNIPGVPGHDNGCFSVDTLPLTSGIVQVGYPIQVLERIPASFVEHPFPPGSTHT</sequence>
<reference evidence="1" key="1">
    <citation type="journal article" date="2022" name="IScience">
        <title>Evolution of zygomycete secretomes and the origins of terrestrial fungal ecologies.</title>
        <authorList>
            <person name="Chang Y."/>
            <person name="Wang Y."/>
            <person name="Mondo S."/>
            <person name="Ahrendt S."/>
            <person name="Andreopoulos W."/>
            <person name="Barry K."/>
            <person name="Beard J."/>
            <person name="Benny G.L."/>
            <person name="Blankenship S."/>
            <person name="Bonito G."/>
            <person name="Cuomo C."/>
            <person name="Desiro A."/>
            <person name="Gervers K.A."/>
            <person name="Hundley H."/>
            <person name="Kuo A."/>
            <person name="LaButti K."/>
            <person name="Lang B.F."/>
            <person name="Lipzen A."/>
            <person name="O'Donnell K."/>
            <person name="Pangilinan J."/>
            <person name="Reynolds N."/>
            <person name="Sandor L."/>
            <person name="Smith M.E."/>
            <person name="Tsang A."/>
            <person name="Grigoriev I.V."/>
            <person name="Stajich J.E."/>
            <person name="Spatafora J.W."/>
        </authorList>
    </citation>
    <scope>NUCLEOTIDE SEQUENCE</scope>
    <source>
        <strain evidence="1">RSA 2281</strain>
    </source>
</reference>
<dbReference type="EMBL" id="JAIXMP010000009">
    <property type="protein sequence ID" value="KAI9268262.1"/>
    <property type="molecule type" value="Genomic_DNA"/>
</dbReference>
<keyword evidence="2" id="KW-1185">Reference proteome</keyword>
<name>A0AAD5K415_9FUNG</name>
<evidence type="ECO:0000313" key="2">
    <source>
        <dbReference type="Proteomes" id="UP001209540"/>
    </source>
</evidence>
<reference evidence="1" key="2">
    <citation type="submission" date="2023-02" db="EMBL/GenBank/DDBJ databases">
        <authorList>
            <consortium name="DOE Joint Genome Institute"/>
            <person name="Mondo S.J."/>
            <person name="Chang Y."/>
            <person name="Wang Y."/>
            <person name="Ahrendt S."/>
            <person name="Andreopoulos W."/>
            <person name="Barry K."/>
            <person name="Beard J."/>
            <person name="Benny G.L."/>
            <person name="Blankenship S."/>
            <person name="Bonito G."/>
            <person name="Cuomo C."/>
            <person name="Desiro A."/>
            <person name="Gervers K.A."/>
            <person name="Hundley H."/>
            <person name="Kuo A."/>
            <person name="LaButti K."/>
            <person name="Lang B.F."/>
            <person name="Lipzen A."/>
            <person name="O'Donnell K."/>
            <person name="Pangilinan J."/>
            <person name="Reynolds N."/>
            <person name="Sandor L."/>
            <person name="Smith M.W."/>
            <person name="Tsang A."/>
            <person name="Grigoriev I.V."/>
            <person name="Stajich J.E."/>
            <person name="Spatafora J.W."/>
        </authorList>
    </citation>
    <scope>NUCLEOTIDE SEQUENCE</scope>
    <source>
        <strain evidence="1">RSA 2281</strain>
    </source>
</reference>
<accession>A0AAD5K415</accession>
<dbReference type="AlphaFoldDB" id="A0AAD5K415"/>
<protein>
    <submittedName>
        <fullName evidence="1">Uncharacterized protein</fullName>
    </submittedName>
</protein>
<evidence type="ECO:0000313" key="1">
    <source>
        <dbReference type="EMBL" id="KAI9268262.1"/>
    </source>
</evidence>